<evidence type="ECO:0000313" key="1">
    <source>
        <dbReference type="EMBL" id="POZ54017.1"/>
    </source>
</evidence>
<sequence>MISDNVPYSDYFVAFLDVLGFKELVMSKAPKDKKKISEYFQLIEEVTYGIRRFELKKEIATITISDSVIIAIPMDINDSQNLNNLRQLCIAIQKIQFKLAEKNIWLRGAISSGKAYFNAEKSQVVGPAYINAYLLEERLAINPRVILDNKLISALKFKSAGELINTINNHGLSNSEYNLQERDILFDWTGVGQPIEGLNKDVALFINYLSYAFQDENKLGAIVENIEKSIYTDTQIYPKYKWVVDYLIMLCRHPLITSNINGHLINQYCKRLQNL</sequence>
<dbReference type="EMBL" id="PGFZ01000001">
    <property type="protein sequence ID" value="POZ54017.1"/>
    <property type="molecule type" value="Genomic_DNA"/>
</dbReference>
<evidence type="ECO:0000313" key="2">
    <source>
        <dbReference type="Proteomes" id="UP000237423"/>
    </source>
</evidence>
<dbReference type="Proteomes" id="UP000237423">
    <property type="component" value="Unassembled WGS sequence"/>
</dbReference>
<protein>
    <submittedName>
        <fullName evidence="1">Uncharacterized protein</fullName>
    </submittedName>
</protein>
<comment type="caution">
    <text evidence="1">The sequence shown here is derived from an EMBL/GenBank/DDBJ whole genome shotgun (WGS) entry which is preliminary data.</text>
</comment>
<organism evidence="1 2">
    <name type="scientific">Methylovulum psychrotolerans</name>
    <dbReference type="NCBI Taxonomy" id="1704499"/>
    <lineage>
        <taxon>Bacteria</taxon>
        <taxon>Pseudomonadati</taxon>
        <taxon>Pseudomonadota</taxon>
        <taxon>Gammaproteobacteria</taxon>
        <taxon>Methylococcales</taxon>
        <taxon>Methylococcaceae</taxon>
        <taxon>Methylovulum</taxon>
    </lineage>
</organism>
<reference evidence="1 2" key="1">
    <citation type="submission" date="2017-11" db="EMBL/GenBank/DDBJ databases">
        <title>Draft Genome Sequence of Methylobacter psychrotolerans Sph1T, an Obligate Methanotroph from Low-Temperature Environments.</title>
        <authorList>
            <person name="Oshkin I.Y."/>
            <person name="Miroshnikov K."/>
            <person name="Belova S.E."/>
            <person name="Korzhenkov A."/>
            <person name="Toshchakov S.V."/>
            <person name="Dedysh S.N."/>
        </authorList>
    </citation>
    <scope>NUCLEOTIDE SEQUENCE [LARGE SCALE GENOMIC DNA]</scope>
    <source>
        <strain evidence="1 2">Sph1</strain>
    </source>
</reference>
<accession>A0A2S5CTF3</accession>
<name>A0A2S5CTF3_9GAMM</name>
<dbReference type="AlphaFoldDB" id="A0A2S5CTF3"/>
<dbReference type="RefSeq" id="WP_103973520.1">
    <property type="nucleotide sequence ID" value="NZ_PGFZ01000001.1"/>
</dbReference>
<proteinExistence type="predicted"/>
<gene>
    <name evidence="1" type="ORF">AADEFJLK_01060</name>
</gene>